<accession>A0ABV4SKH2</accession>
<evidence type="ECO:0000256" key="1">
    <source>
        <dbReference type="SAM" id="MobiDB-lite"/>
    </source>
</evidence>
<feature type="transmembrane region" description="Helical" evidence="2">
    <location>
        <begin position="41"/>
        <end position="58"/>
    </location>
</feature>
<organism evidence="3 4">
    <name type="scientific">Streptomyces aureus</name>
    <dbReference type="NCBI Taxonomy" id="193461"/>
    <lineage>
        <taxon>Bacteria</taxon>
        <taxon>Bacillati</taxon>
        <taxon>Actinomycetota</taxon>
        <taxon>Actinomycetes</taxon>
        <taxon>Kitasatosporales</taxon>
        <taxon>Streptomycetaceae</taxon>
        <taxon>Streptomyces</taxon>
    </lineage>
</organism>
<evidence type="ECO:0000313" key="4">
    <source>
        <dbReference type="Proteomes" id="UP001571476"/>
    </source>
</evidence>
<proteinExistence type="predicted"/>
<keyword evidence="2" id="KW-0472">Membrane</keyword>
<dbReference type="Proteomes" id="UP001571476">
    <property type="component" value="Unassembled WGS sequence"/>
</dbReference>
<comment type="caution">
    <text evidence="3">The sequence shown here is derived from an EMBL/GenBank/DDBJ whole genome shotgun (WGS) entry which is preliminary data.</text>
</comment>
<sequence>MLRGGADEVPEKDSQGVGPDAEASADASSPRRAARKTASKNRLLALAVPVLGLAVWFAQENGHGLVACCGFTLGALAWAPFRTVLRPDRDLRQPPRTTMFSLAGLVGRRARSAA</sequence>
<feature type="compositionally biased region" description="Low complexity" evidence="1">
    <location>
        <begin position="19"/>
        <end position="31"/>
    </location>
</feature>
<keyword evidence="2" id="KW-0812">Transmembrane</keyword>
<dbReference type="EMBL" id="JBGOSP010000011">
    <property type="protein sequence ID" value="MFA3838956.1"/>
    <property type="molecule type" value="Genomic_DNA"/>
</dbReference>
<feature type="region of interest" description="Disordered" evidence="1">
    <location>
        <begin position="1"/>
        <end position="34"/>
    </location>
</feature>
<evidence type="ECO:0000313" key="3">
    <source>
        <dbReference type="EMBL" id="MFA3838956.1"/>
    </source>
</evidence>
<gene>
    <name evidence="3" type="ORF">ACEG43_22705</name>
</gene>
<protein>
    <recommendedName>
        <fullName evidence="5">Integral membrane protein</fullName>
    </recommendedName>
</protein>
<reference evidence="3 4" key="1">
    <citation type="submission" date="2024-08" db="EMBL/GenBank/DDBJ databases">
        <title>Genome sequence of Streptomyces aureus CACIA-1.46HGO.</title>
        <authorList>
            <person name="Evangelista-Martinez Z."/>
        </authorList>
    </citation>
    <scope>NUCLEOTIDE SEQUENCE [LARGE SCALE GENOMIC DNA]</scope>
    <source>
        <strain evidence="3 4">CACIA-1.46HGO</strain>
    </source>
</reference>
<keyword evidence="2" id="KW-1133">Transmembrane helix</keyword>
<name>A0ABV4SKH2_9ACTN</name>
<feature type="compositionally biased region" description="Basic and acidic residues" evidence="1">
    <location>
        <begin position="1"/>
        <end position="14"/>
    </location>
</feature>
<evidence type="ECO:0008006" key="5">
    <source>
        <dbReference type="Google" id="ProtNLM"/>
    </source>
</evidence>
<feature type="transmembrane region" description="Helical" evidence="2">
    <location>
        <begin position="64"/>
        <end position="85"/>
    </location>
</feature>
<keyword evidence="4" id="KW-1185">Reference proteome</keyword>
<evidence type="ECO:0000256" key="2">
    <source>
        <dbReference type="SAM" id="Phobius"/>
    </source>
</evidence>